<evidence type="ECO:0000256" key="1">
    <source>
        <dbReference type="SAM" id="MobiDB-lite"/>
    </source>
</evidence>
<evidence type="ECO:0000313" key="3">
    <source>
        <dbReference type="EMBL" id="WQD36655.1"/>
    </source>
</evidence>
<accession>A0ABZ0W3T3</accession>
<feature type="chain" id="PRO_5045388080" evidence="2">
    <location>
        <begin position="21"/>
        <end position="94"/>
    </location>
</feature>
<gene>
    <name evidence="3" type="ORF">U0035_13355</name>
</gene>
<evidence type="ECO:0000313" key="4">
    <source>
        <dbReference type="Proteomes" id="UP001325680"/>
    </source>
</evidence>
<feature type="region of interest" description="Disordered" evidence="1">
    <location>
        <begin position="36"/>
        <end position="59"/>
    </location>
</feature>
<sequence length="94" mass="10025">MIKFLMLLLLAAGWSGICNASGIILPVMVTDTLPAKKQADQKTPREKGTAPAKTVKAVPKAKNQARPKVIGVKPVKVKPVKVIRPKINGKGFGK</sequence>
<dbReference type="EMBL" id="CP139960">
    <property type="protein sequence ID" value="WQD36655.1"/>
    <property type="molecule type" value="Genomic_DNA"/>
</dbReference>
<feature type="compositionally biased region" description="Low complexity" evidence="1">
    <location>
        <begin position="49"/>
        <end position="59"/>
    </location>
</feature>
<evidence type="ECO:0000256" key="2">
    <source>
        <dbReference type="SAM" id="SignalP"/>
    </source>
</evidence>
<feature type="compositionally biased region" description="Basic and acidic residues" evidence="1">
    <location>
        <begin position="37"/>
        <end position="48"/>
    </location>
</feature>
<dbReference type="RefSeq" id="WP_162817807.1">
    <property type="nucleotide sequence ID" value="NZ_CP139960.1"/>
</dbReference>
<proteinExistence type="predicted"/>
<keyword evidence="4" id="KW-1185">Reference proteome</keyword>
<name>A0ABZ0W3T3_9BACT</name>
<protein>
    <submittedName>
        <fullName evidence="3">Uncharacterized protein</fullName>
    </submittedName>
</protein>
<dbReference type="Proteomes" id="UP001325680">
    <property type="component" value="Chromosome"/>
</dbReference>
<keyword evidence="2" id="KW-0732">Signal</keyword>
<organism evidence="3 4">
    <name type="scientific">Niabella yanshanensis</name>
    <dbReference type="NCBI Taxonomy" id="577386"/>
    <lineage>
        <taxon>Bacteria</taxon>
        <taxon>Pseudomonadati</taxon>
        <taxon>Bacteroidota</taxon>
        <taxon>Chitinophagia</taxon>
        <taxon>Chitinophagales</taxon>
        <taxon>Chitinophagaceae</taxon>
        <taxon>Niabella</taxon>
    </lineage>
</organism>
<reference evidence="3 4" key="1">
    <citation type="submission" date="2023-12" db="EMBL/GenBank/DDBJ databases">
        <title>Genome sequencing and assembly of bacterial species from a model synthetic community.</title>
        <authorList>
            <person name="Hogle S.L."/>
        </authorList>
    </citation>
    <scope>NUCLEOTIDE SEQUENCE [LARGE SCALE GENOMIC DNA]</scope>
    <source>
        <strain evidence="3 4">HAMBI_3031</strain>
    </source>
</reference>
<feature type="signal peptide" evidence="2">
    <location>
        <begin position="1"/>
        <end position="20"/>
    </location>
</feature>